<dbReference type="GO" id="GO:0016787">
    <property type="term" value="F:hydrolase activity"/>
    <property type="evidence" value="ECO:0007669"/>
    <property type="project" value="UniProtKB-KW"/>
</dbReference>
<keyword evidence="5" id="KW-1185">Reference proteome</keyword>
<proteinExistence type="inferred from homology"/>
<keyword evidence="2" id="KW-0378">Hydrolase</keyword>
<feature type="domain" description="AB hydrolase-1" evidence="3">
    <location>
        <begin position="23"/>
        <end position="259"/>
    </location>
</feature>
<sequence>MVMIMSELSLATNARMVGSGEKALVLAHGYGTDQSIWDRVLPHLSQTHRVVVFDWNFSRPTADDSCGLFDDSVYSSFYAFADDLISLVESLNLKSFAFVGHSMSGMIGCIASLKRPDLFHRLILVGASPRYMNAEDYVGGFDMPAIDGLLSSMESNFQAWAMNFPSLVMDSTDPVSVEYFSKSLQKMRPHIALSLAKTIFLGDYRDVLEKVEAPCSIIQATNDLVAPVSVSYYMQKKLIKSKATVEIIETDGHFPQLSAPQLFIKVLDRVLELGSDKL</sequence>
<dbReference type="InterPro" id="IPR029058">
    <property type="entry name" value="AB_hydrolase_fold"/>
</dbReference>
<comment type="similarity">
    <text evidence="1">Belongs to the AB hydrolase superfamily.</text>
</comment>
<dbReference type="FunFam" id="3.40.50.1820:FF:000042">
    <property type="entry name" value="probable strigolactone esterase DAD2"/>
    <property type="match status" value="1"/>
</dbReference>
<dbReference type="Pfam" id="PF00561">
    <property type="entry name" value="Abhydrolase_1"/>
    <property type="match status" value="1"/>
</dbReference>
<accession>A0AAV7FHF1</accession>
<protein>
    <recommendedName>
        <fullName evidence="3">AB hydrolase-1 domain-containing protein</fullName>
    </recommendedName>
</protein>
<dbReference type="InterPro" id="IPR000073">
    <property type="entry name" value="AB_hydrolase_1"/>
</dbReference>
<evidence type="ECO:0000313" key="5">
    <source>
        <dbReference type="Proteomes" id="UP000825729"/>
    </source>
</evidence>
<dbReference type="PANTHER" id="PTHR43039">
    <property type="entry name" value="ESTERASE-RELATED"/>
    <property type="match status" value="1"/>
</dbReference>
<dbReference type="SUPFAM" id="SSF53474">
    <property type="entry name" value="alpha/beta-Hydrolases"/>
    <property type="match status" value="1"/>
</dbReference>
<evidence type="ECO:0000259" key="3">
    <source>
        <dbReference type="Pfam" id="PF00561"/>
    </source>
</evidence>
<evidence type="ECO:0000256" key="1">
    <source>
        <dbReference type="ARBA" id="ARBA00008645"/>
    </source>
</evidence>
<evidence type="ECO:0000313" key="4">
    <source>
        <dbReference type="EMBL" id="KAG9459332.1"/>
    </source>
</evidence>
<dbReference type="Proteomes" id="UP000825729">
    <property type="component" value="Unassembled WGS sequence"/>
</dbReference>
<gene>
    <name evidence="4" type="ORF">H6P81_003840</name>
</gene>
<dbReference type="Gene3D" id="3.40.50.1820">
    <property type="entry name" value="alpha/beta hydrolase"/>
    <property type="match status" value="1"/>
</dbReference>
<evidence type="ECO:0000256" key="2">
    <source>
        <dbReference type="ARBA" id="ARBA00022801"/>
    </source>
</evidence>
<organism evidence="4 5">
    <name type="scientific">Aristolochia fimbriata</name>
    <name type="common">White veined hardy Dutchman's pipe vine</name>
    <dbReference type="NCBI Taxonomy" id="158543"/>
    <lineage>
        <taxon>Eukaryota</taxon>
        <taxon>Viridiplantae</taxon>
        <taxon>Streptophyta</taxon>
        <taxon>Embryophyta</taxon>
        <taxon>Tracheophyta</taxon>
        <taxon>Spermatophyta</taxon>
        <taxon>Magnoliopsida</taxon>
        <taxon>Magnoliidae</taxon>
        <taxon>Piperales</taxon>
        <taxon>Aristolochiaceae</taxon>
        <taxon>Aristolochia</taxon>
    </lineage>
</organism>
<comment type="caution">
    <text evidence="4">The sequence shown here is derived from an EMBL/GenBank/DDBJ whole genome shotgun (WGS) entry which is preliminary data.</text>
</comment>
<name>A0AAV7FHF1_ARIFI</name>
<dbReference type="AlphaFoldDB" id="A0AAV7FHF1"/>
<dbReference type="EMBL" id="JAINDJ010000002">
    <property type="protein sequence ID" value="KAG9459332.1"/>
    <property type="molecule type" value="Genomic_DNA"/>
</dbReference>
<reference evidence="4 5" key="1">
    <citation type="submission" date="2021-07" db="EMBL/GenBank/DDBJ databases">
        <title>The Aristolochia fimbriata genome: insights into angiosperm evolution, floral development and chemical biosynthesis.</title>
        <authorList>
            <person name="Jiao Y."/>
        </authorList>
    </citation>
    <scope>NUCLEOTIDE SEQUENCE [LARGE SCALE GENOMIC DNA]</scope>
    <source>
        <strain evidence="4">IBCAS-2021</strain>
        <tissue evidence="4">Leaf</tissue>
    </source>
</reference>